<feature type="compositionally biased region" description="Polar residues" evidence="6">
    <location>
        <begin position="884"/>
        <end position="898"/>
    </location>
</feature>
<evidence type="ECO:0000313" key="9">
    <source>
        <dbReference type="EMBL" id="EFN57132.1"/>
    </source>
</evidence>
<dbReference type="AlphaFoldDB" id="E1ZAY4"/>
<feature type="region of interest" description="Disordered" evidence="6">
    <location>
        <begin position="877"/>
        <end position="898"/>
    </location>
</feature>
<evidence type="ECO:0000256" key="4">
    <source>
        <dbReference type="ARBA" id="ARBA00022825"/>
    </source>
</evidence>
<dbReference type="PROSITE" id="PS00137">
    <property type="entry name" value="SUBTILASE_HIS"/>
    <property type="match status" value="1"/>
</dbReference>
<dbReference type="InterPro" id="IPR023828">
    <property type="entry name" value="Peptidase_S8_Ser-AS"/>
</dbReference>
<evidence type="ECO:0000256" key="3">
    <source>
        <dbReference type="ARBA" id="ARBA00022801"/>
    </source>
</evidence>
<dbReference type="Proteomes" id="UP000008141">
    <property type="component" value="Unassembled WGS sequence"/>
</dbReference>
<dbReference type="InterPro" id="IPR036852">
    <property type="entry name" value="Peptidase_S8/S53_dom_sf"/>
</dbReference>
<feature type="chain" id="PRO_5003156269" description="Peptidase S8/S53 domain-containing protein" evidence="7">
    <location>
        <begin position="23"/>
        <end position="898"/>
    </location>
</feature>
<dbReference type="GO" id="GO:0004252">
    <property type="term" value="F:serine-type endopeptidase activity"/>
    <property type="evidence" value="ECO:0007669"/>
    <property type="project" value="InterPro"/>
</dbReference>
<organism evidence="10">
    <name type="scientific">Chlorella variabilis</name>
    <name type="common">Green alga</name>
    <dbReference type="NCBI Taxonomy" id="554065"/>
    <lineage>
        <taxon>Eukaryota</taxon>
        <taxon>Viridiplantae</taxon>
        <taxon>Chlorophyta</taxon>
        <taxon>core chlorophytes</taxon>
        <taxon>Trebouxiophyceae</taxon>
        <taxon>Chlorellales</taxon>
        <taxon>Chlorellaceae</taxon>
        <taxon>Chlorella clade</taxon>
        <taxon>Chlorella</taxon>
    </lineage>
</organism>
<sequence length="898" mass="95702">MPRAAACLWFAVLLAWLTEGYAAGQQEATTAAAAAAAGRRRHPRRLIVRLRDGSVAVSASGTTNLRQVVPASNIWTVEVEEEAQLDATAAALRQQSGVEYVEYDGLMWAADRNHNPLLKPPPSRPNDPFYTNGKQWGLWRHPDLDKNVKPMGLFPVDDADMYGHGTHVTGIIGGVGNNGIGIVGTVPRARITGCRALDSDGVGSVSAVVACLDQCRLWGARIINLSVVTTTHFQSLNDTVRSLTQDGVFLSFAAGNDGDSNDEYPVYPGSYGHRGAVTVAFVTRQRKLEERSNFGRRSVQLAAPGTGILSTVLPGYSSKNYDCDEEPKNCCSPKDLYCYEDGTSMAAPFVTGAASLALTASGGKLTNVQLAKLLVSTSTPSIYLKGRVVSGGIINLQQLLAPSKVNTMRRQFGGAFTAPAKALPRYESAGQRVLVLLGALAPAVQQLCTLVAAKAAEATAQRDELLGAWQQQDKAAAAEANQRSTAAHDGMAVFSKMQAFFTKMEAGKEASYIEHLLSEVEAACIDAQLHGVTERWLAGMAQLGDRWGDVLHTVEDVQHMAIVEQVLCTLLIQMHDPCTPPGGTTQLTWEQQERQRAAAAASTVADTNASATAACSGGLDSGSGRTLKFDAVRVPADPPLVGFEGHRQRWRELVVEGTESLVHCAQGLVDIRQVQLEDSLAMLLAKLEGALQRFHQAAPGAPQEARAELSMQVYVLPGLQRLEEARLLSLTLWACKAQAAVLEMSTLRGQVHTVLQAAVQGMVPAVQLQTQGKDAGCTSVAELASGVDEVASLLLARLMPRQEATAIADQVDRPIEVLIRLGLSTQEVAAAAQAGAETGVASLQHSIEQQAEQQRKLLEGQEMVLAQLSKLAHLCQQQQGGNGTSSTPLSGRTTPLGS</sequence>
<dbReference type="KEGG" id="cvr:CHLNCDRAFT_51199"/>
<dbReference type="InParanoid" id="E1ZAY4"/>
<feature type="signal peptide" evidence="7">
    <location>
        <begin position="1"/>
        <end position="22"/>
    </location>
</feature>
<keyword evidence="7" id="KW-0732">Signal</keyword>
<keyword evidence="2" id="KW-0645">Protease</keyword>
<evidence type="ECO:0000256" key="1">
    <source>
        <dbReference type="ARBA" id="ARBA00011073"/>
    </source>
</evidence>
<dbReference type="InterPro" id="IPR015500">
    <property type="entry name" value="Peptidase_S8_subtilisin-rel"/>
</dbReference>
<dbReference type="RefSeq" id="XP_005849234.1">
    <property type="nucleotide sequence ID" value="XM_005849172.1"/>
</dbReference>
<reference evidence="9 10" key="1">
    <citation type="journal article" date="2010" name="Plant Cell">
        <title>The Chlorella variabilis NC64A genome reveals adaptation to photosymbiosis, coevolution with viruses, and cryptic sex.</title>
        <authorList>
            <person name="Blanc G."/>
            <person name="Duncan G."/>
            <person name="Agarkova I."/>
            <person name="Borodovsky M."/>
            <person name="Gurnon J."/>
            <person name="Kuo A."/>
            <person name="Lindquist E."/>
            <person name="Lucas S."/>
            <person name="Pangilinan J."/>
            <person name="Polle J."/>
            <person name="Salamov A."/>
            <person name="Terry A."/>
            <person name="Yamada T."/>
            <person name="Dunigan D.D."/>
            <person name="Grigoriev I.V."/>
            <person name="Claverie J.M."/>
            <person name="Van Etten J.L."/>
        </authorList>
    </citation>
    <scope>NUCLEOTIDE SEQUENCE [LARGE SCALE GENOMIC DNA]</scope>
    <source>
        <strain evidence="9 10">NC64A</strain>
    </source>
</reference>
<keyword evidence="3" id="KW-0378">Hydrolase</keyword>
<dbReference type="PROSITE" id="PS51892">
    <property type="entry name" value="SUBTILASE"/>
    <property type="match status" value="1"/>
</dbReference>
<dbReference type="SUPFAM" id="SSF52743">
    <property type="entry name" value="Subtilisin-like"/>
    <property type="match status" value="1"/>
</dbReference>
<evidence type="ECO:0000256" key="6">
    <source>
        <dbReference type="SAM" id="MobiDB-lite"/>
    </source>
</evidence>
<dbReference type="EMBL" id="GL433840">
    <property type="protein sequence ID" value="EFN57132.1"/>
    <property type="molecule type" value="Genomic_DNA"/>
</dbReference>
<proteinExistence type="inferred from homology"/>
<accession>E1ZAY4</accession>
<dbReference type="GO" id="GO:0005615">
    <property type="term" value="C:extracellular space"/>
    <property type="evidence" value="ECO:0007669"/>
    <property type="project" value="TreeGrafter"/>
</dbReference>
<dbReference type="PANTHER" id="PTHR43806">
    <property type="entry name" value="PEPTIDASE S8"/>
    <property type="match status" value="1"/>
</dbReference>
<feature type="domain" description="Peptidase S8/S53" evidence="8">
    <location>
        <begin position="159"/>
        <end position="379"/>
    </location>
</feature>
<dbReference type="OrthoDB" id="515213at2759"/>
<dbReference type="GeneID" id="17356426"/>
<dbReference type="InterPro" id="IPR022398">
    <property type="entry name" value="Peptidase_S8_His-AS"/>
</dbReference>
<evidence type="ECO:0000256" key="2">
    <source>
        <dbReference type="ARBA" id="ARBA00022670"/>
    </source>
</evidence>
<evidence type="ECO:0000256" key="5">
    <source>
        <dbReference type="PROSITE-ProRule" id="PRU01240"/>
    </source>
</evidence>
<dbReference type="PANTHER" id="PTHR43806:SF11">
    <property type="entry name" value="CEREVISIN-RELATED"/>
    <property type="match status" value="1"/>
</dbReference>
<dbReference type="InterPro" id="IPR050131">
    <property type="entry name" value="Peptidase_S8_subtilisin-like"/>
</dbReference>
<gene>
    <name evidence="9" type="ORF">CHLNCDRAFT_51199</name>
</gene>
<protein>
    <recommendedName>
        <fullName evidence="8">Peptidase S8/S53 domain-containing protein</fullName>
    </recommendedName>
</protein>
<keyword evidence="4" id="KW-0720">Serine protease</keyword>
<comment type="similarity">
    <text evidence="1 5">Belongs to the peptidase S8 family.</text>
</comment>
<evidence type="ECO:0000313" key="10">
    <source>
        <dbReference type="Proteomes" id="UP000008141"/>
    </source>
</evidence>
<evidence type="ECO:0000259" key="8">
    <source>
        <dbReference type="Pfam" id="PF00082"/>
    </source>
</evidence>
<comment type="caution">
    <text evidence="5">Lacks conserved residue(s) required for the propagation of feature annotation.</text>
</comment>
<dbReference type="Pfam" id="PF00082">
    <property type="entry name" value="Peptidase_S8"/>
    <property type="match status" value="1"/>
</dbReference>
<dbReference type="PROSITE" id="PS00138">
    <property type="entry name" value="SUBTILASE_SER"/>
    <property type="match status" value="1"/>
</dbReference>
<dbReference type="PRINTS" id="PR00723">
    <property type="entry name" value="SUBTILISIN"/>
</dbReference>
<dbReference type="Gene3D" id="3.40.50.200">
    <property type="entry name" value="Peptidase S8/S53 domain"/>
    <property type="match status" value="1"/>
</dbReference>
<keyword evidence="10" id="KW-1185">Reference proteome</keyword>
<evidence type="ECO:0000256" key="7">
    <source>
        <dbReference type="SAM" id="SignalP"/>
    </source>
</evidence>
<dbReference type="InterPro" id="IPR000209">
    <property type="entry name" value="Peptidase_S8/S53_dom"/>
</dbReference>
<dbReference type="GO" id="GO:0006508">
    <property type="term" value="P:proteolysis"/>
    <property type="evidence" value="ECO:0007669"/>
    <property type="project" value="UniProtKB-KW"/>
</dbReference>
<name>E1ZAY4_CHLVA</name>